<dbReference type="Gene3D" id="3.40.50.360">
    <property type="match status" value="1"/>
</dbReference>
<dbReference type="InterPro" id="IPR008254">
    <property type="entry name" value="Flavodoxin/NO_synth"/>
</dbReference>
<dbReference type="InterPro" id="IPR029039">
    <property type="entry name" value="Flavoprotein-like_sf"/>
</dbReference>
<keyword evidence="10" id="KW-1185">Reference proteome</keyword>
<feature type="compositionally biased region" description="Gly residues" evidence="7">
    <location>
        <begin position="1"/>
        <end position="12"/>
    </location>
</feature>
<dbReference type="Pfam" id="PF00258">
    <property type="entry name" value="Flavodoxin_1"/>
    <property type="match status" value="1"/>
</dbReference>
<dbReference type="EMBL" id="CP031038">
    <property type="protein sequence ID" value="QDZ21065.1"/>
    <property type="molecule type" value="Genomic_DNA"/>
</dbReference>
<evidence type="ECO:0000256" key="7">
    <source>
        <dbReference type="SAM" id="MobiDB-lite"/>
    </source>
</evidence>
<dbReference type="PANTHER" id="PTHR42809:SF1">
    <property type="entry name" value="FLAVODOXIN 1"/>
    <property type="match status" value="1"/>
</dbReference>
<dbReference type="GO" id="GO:0010181">
    <property type="term" value="F:FMN binding"/>
    <property type="evidence" value="ECO:0007669"/>
    <property type="project" value="InterPro"/>
</dbReference>
<protein>
    <submittedName>
        <fullName evidence="9">Flavodoxin</fullName>
    </submittedName>
</protein>
<gene>
    <name evidence="9" type="ORF">A3770_05p35830</name>
</gene>
<evidence type="ECO:0000256" key="2">
    <source>
        <dbReference type="ARBA" id="ARBA00005267"/>
    </source>
</evidence>
<evidence type="ECO:0000256" key="3">
    <source>
        <dbReference type="ARBA" id="ARBA00022448"/>
    </source>
</evidence>
<sequence length="212" mass="23407">MAHGAGGRGGNLTGRTRTRTRTGTRTLVARAAKPTLGIFYATGTGNTKRVANSLKVHFGDLADEPQPIGASNAKDFEGYEAIILGAPSYLWEKHRVSALDFDTIEPPFDDFKDLVGTKVAIYGLGDQKEYPKNFCDAIGILWEHFSLRGAEMVGAVENKGFEFKRSRALKQGVFVGLPLDFENQGEMVGDRVEEWSKQLKREFFQEGSKNQS</sequence>
<organism evidence="9 10">
    <name type="scientific">Chloropicon primus</name>
    <dbReference type="NCBI Taxonomy" id="1764295"/>
    <lineage>
        <taxon>Eukaryota</taxon>
        <taxon>Viridiplantae</taxon>
        <taxon>Chlorophyta</taxon>
        <taxon>Chloropicophyceae</taxon>
        <taxon>Chloropicales</taxon>
        <taxon>Chloropicaceae</taxon>
        <taxon>Chloropicon</taxon>
    </lineage>
</organism>
<dbReference type="AlphaFoldDB" id="A0A5B8MN77"/>
<evidence type="ECO:0000256" key="5">
    <source>
        <dbReference type="ARBA" id="ARBA00022643"/>
    </source>
</evidence>
<comment type="cofactor">
    <cofactor evidence="1">
        <name>FMN</name>
        <dbReference type="ChEBI" id="CHEBI:58210"/>
    </cofactor>
</comment>
<proteinExistence type="inferred from homology"/>
<evidence type="ECO:0000256" key="1">
    <source>
        <dbReference type="ARBA" id="ARBA00001917"/>
    </source>
</evidence>
<keyword evidence="6" id="KW-0249">Electron transport</keyword>
<reference evidence="9 10" key="1">
    <citation type="submission" date="2018-07" db="EMBL/GenBank/DDBJ databases">
        <title>The complete nuclear genome of the prasinophyte Chloropicon primus (CCMP1205).</title>
        <authorList>
            <person name="Pombert J.-F."/>
            <person name="Otis C."/>
            <person name="Turmel M."/>
            <person name="Lemieux C."/>
        </authorList>
    </citation>
    <scope>NUCLEOTIDE SEQUENCE [LARGE SCALE GENOMIC DNA]</scope>
    <source>
        <strain evidence="9 10">CCMP1205</strain>
    </source>
</reference>
<dbReference type="GO" id="GO:0009055">
    <property type="term" value="F:electron transfer activity"/>
    <property type="evidence" value="ECO:0007669"/>
    <property type="project" value="InterPro"/>
</dbReference>
<dbReference type="PROSITE" id="PS00201">
    <property type="entry name" value="FLAVODOXIN"/>
    <property type="match status" value="1"/>
</dbReference>
<keyword evidence="3" id="KW-0813">Transport</keyword>
<dbReference type="PROSITE" id="PS50902">
    <property type="entry name" value="FLAVODOXIN_LIKE"/>
    <property type="match status" value="1"/>
</dbReference>
<keyword evidence="4" id="KW-0285">Flavoprotein</keyword>
<evidence type="ECO:0000313" key="9">
    <source>
        <dbReference type="EMBL" id="QDZ21065.1"/>
    </source>
</evidence>
<name>A0A5B8MN77_9CHLO</name>
<evidence type="ECO:0000256" key="6">
    <source>
        <dbReference type="ARBA" id="ARBA00022982"/>
    </source>
</evidence>
<feature type="region of interest" description="Disordered" evidence="7">
    <location>
        <begin position="1"/>
        <end position="23"/>
    </location>
</feature>
<comment type="similarity">
    <text evidence="2">Belongs to the flavodoxin family.</text>
</comment>
<dbReference type="Proteomes" id="UP000316726">
    <property type="component" value="Chromosome 5"/>
</dbReference>
<dbReference type="STRING" id="1764295.A0A5B8MN77"/>
<dbReference type="PIRSF" id="PIRSF038996">
    <property type="entry name" value="FldA"/>
    <property type="match status" value="1"/>
</dbReference>
<evidence type="ECO:0000313" key="10">
    <source>
        <dbReference type="Proteomes" id="UP000316726"/>
    </source>
</evidence>
<keyword evidence="5" id="KW-0288">FMN</keyword>
<accession>A0A5B8MN77</accession>
<dbReference type="InterPro" id="IPR010086">
    <property type="entry name" value="Flavodoxin_lc"/>
</dbReference>
<dbReference type="PANTHER" id="PTHR42809">
    <property type="entry name" value="FLAVODOXIN 2"/>
    <property type="match status" value="1"/>
</dbReference>
<feature type="domain" description="Flavodoxin-like" evidence="8">
    <location>
        <begin position="36"/>
        <end position="200"/>
    </location>
</feature>
<dbReference type="InterPro" id="IPR001226">
    <property type="entry name" value="Flavodoxin_CS"/>
</dbReference>
<dbReference type="InterPro" id="IPR050619">
    <property type="entry name" value="Flavodoxin"/>
</dbReference>
<evidence type="ECO:0000259" key="8">
    <source>
        <dbReference type="PROSITE" id="PS50902"/>
    </source>
</evidence>
<evidence type="ECO:0000256" key="4">
    <source>
        <dbReference type="ARBA" id="ARBA00022630"/>
    </source>
</evidence>
<dbReference type="SUPFAM" id="SSF52218">
    <property type="entry name" value="Flavoproteins"/>
    <property type="match status" value="1"/>
</dbReference>